<name>A0A932ZUZ7_UNCTE</name>
<evidence type="ECO:0000313" key="1">
    <source>
        <dbReference type="EMBL" id="MBI4251060.1"/>
    </source>
</evidence>
<reference evidence="1" key="1">
    <citation type="submission" date="2020-07" db="EMBL/GenBank/DDBJ databases">
        <title>Huge and variable diversity of episymbiotic CPR bacteria and DPANN archaea in groundwater ecosystems.</title>
        <authorList>
            <person name="He C.Y."/>
            <person name="Keren R."/>
            <person name="Whittaker M."/>
            <person name="Farag I.F."/>
            <person name="Doudna J."/>
            <person name="Cate J.H.D."/>
            <person name="Banfield J.F."/>
        </authorList>
    </citation>
    <scope>NUCLEOTIDE SEQUENCE</scope>
    <source>
        <strain evidence="1">NC_groundwater_1370_Ag_S-0.2um_69_93</strain>
    </source>
</reference>
<evidence type="ECO:0000313" key="2">
    <source>
        <dbReference type="Proteomes" id="UP000752292"/>
    </source>
</evidence>
<dbReference type="Gene3D" id="3.20.20.140">
    <property type="entry name" value="Metal-dependent hydrolases"/>
    <property type="match status" value="1"/>
</dbReference>
<gene>
    <name evidence="1" type="ORF">HY618_01245</name>
</gene>
<evidence type="ECO:0008006" key="3">
    <source>
        <dbReference type="Google" id="ProtNLM"/>
    </source>
</evidence>
<accession>A0A932ZUZ7</accession>
<dbReference type="Proteomes" id="UP000752292">
    <property type="component" value="Unassembled WGS sequence"/>
</dbReference>
<dbReference type="InterPro" id="IPR032466">
    <property type="entry name" value="Metal_Hydrolase"/>
</dbReference>
<dbReference type="Pfam" id="PF19799">
    <property type="entry name" value="DUF6282"/>
    <property type="match status" value="1"/>
</dbReference>
<sequence length="301" mass="32795">MPRTLADELLEGAIDFHAHIYPQLTLEESGRVLDHEWAEVARAHGMRGFVMKSPLWPTVAHARVLREVYPGVEAMGSIVLNSNVGGLSPFAAESAVRLGAKVIWMPTYTSANDIRVKAFSRRVAGAYKNKPPQPGASEGLTVLGKDGKVLPEADAILEIARDADVAVATGHLSAEEGVALARRAKEAGLRKFIYTHPIIHIVEASEAQMREVADLGYVVEFTWISAFPMWQGLDPKRVAATAKLLGPERCIMTTDAQGDVNPTPPEMLRMFIASMLLLGLSAEEVRWMVQRNPARLAGLEG</sequence>
<protein>
    <recommendedName>
        <fullName evidence="3">Cytosolic protein</fullName>
    </recommendedName>
</protein>
<dbReference type="SUPFAM" id="SSF51556">
    <property type="entry name" value="Metallo-dependent hydrolases"/>
    <property type="match status" value="1"/>
</dbReference>
<dbReference type="InterPro" id="IPR046249">
    <property type="entry name" value="DUF6282"/>
</dbReference>
<dbReference type="EMBL" id="JACQRX010000054">
    <property type="protein sequence ID" value="MBI4251060.1"/>
    <property type="molecule type" value="Genomic_DNA"/>
</dbReference>
<proteinExistence type="predicted"/>
<dbReference type="AlphaFoldDB" id="A0A932ZUZ7"/>
<organism evidence="1 2">
    <name type="scientific">Tectimicrobiota bacterium</name>
    <dbReference type="NCBI Taxonomy" id="2528274"/>
    <lineage>
        <taxon>Bacteria</taxon>
        <taxon>Pseudomonadati</taxon>
        <taxon>Nitrospinota/Tectimicrobiota group</taxon>
        <taxon>Candidatus Tectimicrobiota</taxon>
    </lineage>
</organism>
<comment type="caution">
    <text evidence="1">The sequence shown here is derived from an EMBL/GenBank/DDBJ whole genome shotgun (WGS) entry which is preliminary data.</text>
</comment>